<dbReference type="Pfam" id="PF00903">
    <property type="entry name" value="Glyoxalase"/>
    <property type="match status" value="1"/>
</dbReference>
<dbReference type="Proteomes" id="UP000552587">
    <property type="component" value="Unassembled WGS sequence"/>
</dbReference>
<dbReference type="AlphaFoldDB" id="A0A7W3U614"/>
<evidence type="ECO:0000313" key="3">
    <source>
        <dbReference type="Proteomes" id="UP000552587"/>
    </source>
</evidence>
<accession>A0A7W3U614</accession>
<comment type="caution">
    <text evidence="2">The sequence shown here is derived from an EMBL/GenBank/DDBJ whole genome shotgun (WGS) entry which is preliminary data.</text>
</comment>
<dbReference type="RefSeq" id="WP_182670099.1">
    <property type="nucleotide sequence ID" value="NZ_JACHTE010000009.1"/>
</dbReference>
<name>A0A7W3U614_9GAMM</name>
<dbReference type="InterPro" id="IPR004360">
    <property type="entry name" value="Glyas_Fos-R_dOase_dom"/>
</dbReference>
<protein>
    <submittedName>
        <fullName evidence="2">VOC family protein</fullName>
    </submittedName>
</protein>
<dbReference type="Gene3D" id="3.10.180.10">
    <property type="entry name" value="2,3-Dihydroxybiphenyl 1,2-Dioxygenase, domain 1"/>
    <property type="match status" value="1"/>
</dbReference>
<reference evidence="2 3" key="1">
    <citation type="submission" date="2020-07" db="EMBL/GenBank/DDBJ databases">
        <authorList>
            <person name="Xu S."/>
            <person name="Li A."/>
        </authorList>
    </citation>
    <scope>NUCLEOTIDE SEQUENCE [LARGE SCALE GENOMIC DNA]</scope>
    <source>
        <strain evidence="2 3">SG-8</strain>
    </source>
</reference>
<organism evidence="2 3">
    <name type="scientific">Marilutibacter penaei</name>
    <dbReference type="NCBI Taxonomy" id="2759900"/>
    <lineage>
        <taxon>Bacteria</taxon>
        <taxon>Pseudomonadati</taxon>
        <taxon>Pseudomonadota</taxon>
        <taxon>Gammaproteobacteria</taxon>
        <taxon>Lysobacterales</taxon>
        <taxon>Lysobacteraceae</taxon>
        <taxon>Marilutibacter</taxon>
    </lineage>
</organism>
<dbReference type="PROSITE" id="PS51819">
    <property type="entry name" value="VOC"/>
    <property type="match status" value="1"/>
</dbReference>
<proteinExistence type="predicted"/>
<dbReference type="SUPFAM" id="SSF54593">
    <property type="entry name" value="Glyoxalase/Bleomycin resistance protein/Dihydroxybiphenyl dioxygenase"/>
    <property type="match status" value="1"/>
</dbReference>
<keyword evidence="3" id="KW-1185">Reference proteome</keyword>
<evidence type="ECO:0000259" key="1">
    <source>
        <dbReference type="PROSITE" id="PS51819"/>
    </source>
</evidence>
<feature type="domain" description="VOC" evidence="1">
    <location>
        <begin position="2"/>
        <end position="111"/>
    </location>
</feature>
<evidence type="ECO:0000313" key="2">
    <source>
        <dbReference type="EMBL" id="MBB1089315.1"/>
    </source>
</evidence>
<gene>
    <name evidence="2" type="ORF">H4F99_12580</name>
</gene>
<dbReference type="InterPro" id="IPR029068">
    <property type="entry name" value="Glyas_Bleomycin-R_OHBP_Dase"/>
</dbReference>
<sequence>MNLNQITLPATDLDRSVDFYRKMGFTLIVHSPPRYARFECPDGDATFSLHAADQPALGMVVYFECDDLDTRVERLLAAGFPFTQLPTDERWLWREARLKDPSGNVLCLFRAGANRRYPPWRLPLPERASES</sequence>
<dbReference type="InterPro" id="IPR037523">
    <property type="entry name" value="VOC_core"/>
</dbReference>
<dbReference type="EMBL" id="JACHTE010000009">
    <property type="protein sequence ID" value="MBB1089315.1"/>
    <property type="molecule type" value="Genomic_DNA"/>
</dbReference>